<accession>A0ABD2NNV3</accession>
<feature type="region of interest" description="Disordered" evidence="2">
    <location>
        <begin position="75"/>
        <end position="104"/>
    </location>
</feature>
<feature type="chain" id="PRO_5044784755" evidence="3">
    <location>
        <begin position="23"/>
        <end position="142"/>
    </location>
</feature>
<dbReference type="EMBL" id="JABFTP020000124">
    <property type="protein sequence ID" value="KAL3280314.1"/>
    <property type="molecule type" value="Genomic_DNA"/>
</dbReference>
<proteinExistence type="predicted"/>
<gene>
    <name evidence="4" type="ORF">HHI36_017803</name>
</gene>
<evidence type="ECO:0000313" key="4">
    <source>
        <dbReference type="EMBL" id="KAL3280314.1"/>
    </source>
</evidence>
<evidence type="ECO:0000313" key="5">
    <source>
        <dbReference type="Proteomes" id="UP001516400"/>
    </source>
</evidence>
<protein>
    <submittedName>
        <fullName evidence="4">Uncharacterized protein</fullName>
    </submittedName>
</protein>
<dbReference type="Proteomes" id="UP001516400">
    <property type="component" value="Unassembled WGS sequence"/>
</dbReference>
<keyword evidence="5" id="KW-1185">Reference proteome</keyword>
<keyword evidence="3" id="KW-0732">Signal</keyword>
<dbReference type="AlphaFoldDB" id="A0ABD2NNV3"/>
<comment type="caution">
    <text evidence="4">The sequence shown here is derived from an EMBL/GenBank/DDBJ whole genome shotgun (WGS) entry which is preliminary data.</text>
</comment>
<organism evidence="4 5">
    <name type="scientific">Cryptolaemus montrouzieri</name>
    <dbReference type="NCBI Taxonomy" id="559131"/>
    <lineage>
        <taxon>Eukaryota</taxon>
        <taxon>Metazoa</taxon>
        <taxon>Ecdysozoa</taxon>
        <taxon>Arthropoda</taxon>
        <taxon>Hexapoda</taxon>
        <taxon>Insecta</taxon>
        <taxon>Pterygota</taxon>
        <taxon>Neoptera</taxon>
        <taxon>Endopterygota</taxon>
        <taxon>Coleoptera</taxon>
        <taxon>Polyphaga</taxon>
        <taxon>Cucujiformia</taxon>
        <taxon>Coccinelloidea</taxon>
        <taxon>Coccinellidae</taxon>
        <taxon>Scymninae</taxon>
        <taxon>Scymnini</taxon>
        <taxon>Cryptolaemus</taxon>
    </lineage>
</organism>
<sequence length="142" mass="16196">MDSRYSTTHFFLFIVFIYSVTASFQHNQGIRENDSPRSRRSSVWQTVGRAASSREGEDITGGLFIGLLNYLSGSPQRKRKANGIAARKEQDDDTYANTSPRDLDQDIGEMKRNINTLKTMLKHEEDEIRLLEDKAGITHKTK</sequence>
<feature type="region of interest" description="Disordered" evidence="2">
    <location>
        <begin position="29"/>
        <end position="51"/>
    </location>
</feature>
<evidence type="ECO:0000256" key="1">
    <source>
        <dbReference type="SAM" id="Coils"/>
    </source>
</evidence>
<keyword evidence="1" id="KW-0175">Coiled coil</keyword>
<reference evidence="4 5" key="1">
    <citation type="journal article" date="2021" name="BMC Biol.">
        <title>Horizontally acquired antibacterial genes associated with adaptive radiation of ladybird beetles.</title>
        <authorList>
            <person name="Li H.S."/>
            <person name="Tang X.F."/>
            <person name="Huang Y.H."/>
            <person name="Xu Z.Y."/>
            <person name="Chen M.L."/>
            <person name="Du X.Y."/>
            <person name="Qiu B.Y."/>
            <person name="Chen P.T."/>
            <person name="Zhang W."/>
            <person name="Slipinski A."/>
            <person name="Escalona H.E."/>
            <person name="Waterhouse R.M."/>
            <person name="Zwick A."/>
            <person name="Pang H."/>
        </authorList>
    </citation>
    <scope>NUCLEOTIDE SEQUENCE [LARGE SCALE GENOMIC DNA]</scope>
    <source>
        <strain evidence="4">SYSU2018</strain>
    </source>
</reference>
<evidence type="ECO:0000256" key="3">
    <source>
        <dbReference type="SAM" id="SignalP"/>
    </source>
</evidence>
<evidence type="ECO:0000256" key="2">
    <source>
        <dbReference type="SAM" id="MobiDB-lite"/>
    </source>
</evidence>
<name>A0ABD2NNV3_9CUCU</name>
<feature type="signal peptide" evidence="3">
    <location>
        <begin position="1"/>
        <end position="22"/>
    </location>
</feature>
<feature type="coiled-coil region" evidence="1">
    <location>
        <begin position="107"/>
        <end position="134"/>
    </location>
</feature>